<organism evidence="2">
    <name type="scientific">marine sediment metagenome</name>
    <dbReference type="NCBI Taxonomy" id="412755"/>
    <lineage>
        <taxon>unclassified sequences</taxon>
        <taxon>metagenomes</taxon>
        <taxon>ecological metagenomes</taxon>
    </lineage>
</organism>
<feature type="non-terminal residue" evidence="2">
    <location>
        <position position="21"/>
    </location>
</feature>
<comment type="caution">
    <text evidence="2">The sequence shown here is derived from an EMBL/GenBank/DDBJ whole genome shotgun (WGS) entry which is preliminary data.</text>
</comment>
<evidence type="ECO:0000313" key="2">
    <source>
        <dbReference type="EMBL" id="KKL87502.1"/>
    </source>
</evidence>
<dbReference type="AlphaFoldDB" id="A0A0F9IJS1"/>
<accession>A0A0F9IJS1</accession>
<name>A0A0F9IJS1_9ZZZZ</name>
<proteinExistence type="predicted"/>
<feature type="region of interest" description="Disordered" evidence="1">
    <location>
        <begin position="1"/>
        <end position="21"/>
    </location>
</feature>
<gene>
    <name evidence="2" type="ORF">LCGC14_1934130</name>
</gene>
<dbReference type="EMBL" id="LAZR01020819">
    <property type="protein sequence ID" value="KKL87502.1"/>
    <property type="molecule type" value="Genomic_DNA"/>
</dbReference>
<reference evidence="2" key="1">
    <citation type="journal article" date="2015" name="Nature">
        <title>Complex archaea that bridge the gap between prokaryotes and eukaryotes.</title>
        <authorList>
            <person name="Spang A."/>
            <person name="Saw J.H."/>
            <person name="Jorgensen S.L."/>
            <person name="Zaremba-Niedzwiedzka K."/>
            <person name="Martijn J."/>
            <person name="Lind A.E."/>
            <person name="van Eijk R."/>
            <person name="Schleper C."/>
            <person name="Guy L."/>
            <person name="Ettema T.J."/>
        </authorList>
    </citation>
    <scope>NUCLEOTIDE SEQUENCE</scope>
</reference>
<protein>
    <submittedName>
        <fullName evidence="2">Uncharacterized protein</fullName>
    </submittedName>
</protein>
<evidence type="ECO:0000256" key="1">
    <source>
        <dbReference type="SAM" id="MobiDB-lite"/>
    </source>
</evidence>
<sequence length="21" mass="2667">MEEFRMGRNSIEDRLQEIEKR</sequence>